<evidence type="ECO:0000256" key="2">
    <source>
        <dbReference type="ARBA" id="ARBA00010790"/>
    </source>
</evidence>
<evidence type="ECO:0000256" key="3">
    <source>
        <dbReference type="ARBA" id="ARBA00022630"/>
    </source>
</evidence>
<keyword evidence="5" id="KW-0560">Oxidoreductase</keyword>
<protein>
    <recommendedName>
        <fullName evidence="9 10">Glucose-methanol-choline oxidoreductase N-terminal domain-containing protein</fullName>
    </recommendedName>
</protein>
<dbReference type="Pfam" id="PF05199">
    <property type="entry name" value="GMC_oxred_C"/>
    <property type="match status" value="1"/>
</dbReference>
<dbReference type="Proteomes" id="UP000016932">
    <property type="component" value="Unassembled WGS sequence"/>
</dbReference>
<comment type="similarity">
    <text evidence="2 8">Belongs to the GMC oxidoreductase family.</text>
</comment>
<dbReference type="GO" id="GO:0050660">
    <property type="term" value="F:flavin adenine dinucleotide binding"/>
    <property type="evidence" value="ECO:0007669"/>
    <property type="project" value="InterPro"/>
</dbReference>
<dbReference type="InterPro" id="IPR000172">
    <property type="entry name" value="GMC_OxRdtase_N"/>
</dbReference>
<dbReference type="PIRSF" id="PIRSF000137">
    <property type="entry name" value="Alcohol_oxidase"/>
    <property type="match status" value="1"/>
</dbReference>
<keyword evidence="3 8" id="KW-0285">Flavoprotein</keyword>
<dbReference type="PROSITE" id="PS00623">
    <property type="entry name" value="GMC_OXRED_1"/>
    <property type="match status" value="1"/>
</dbReference>
<dbReference type="HOGENOM" id="CLU_002865_6_1_1"/>
<feature type="binding site" evidence="7">
    <location>
        <begin position="530"/>
        <end position="531"/>
    </location>
    <ligand>
        <name>FAD</name>
        <dbReference type="ChEBI" id="CHEBI:57692"/>
    </ligand>
</feature>
<feature type="binding site" evidence="7">
    <location>
        <position position="245"/>
    </location>
    <ligand>
        <name>FAD</name>
        <dbReference type="ChEBI" id="CHEBI:57692"/>
    </ligand>
</feature>
<dbReference type="InterPro" id="IPR036188">
    <property type="entry name" value="FAD/NAD-bd_sf"/>
</dbReference>
<dbReference type="Gene3D" id="3.50.50.60">
    <property type="entry name" value="FAD/NAD(P)-binding domain"/>
    <property type="match status" value="1"/>
</dbReference>
<evidence type="ECO:0000256" key="1">
    <source>
        <dbReference type="ARBA" id="ARBA00001974"/>
    </source>
</evidence>
<feature type="active site" description="Proton acceptor" evidence="6">
    <location>
        <position position="575"/>
    </location>
</feature>
<dbReference type="GO" id="GO:0016614">
    <property type="term" value="F:oxidoreductase activity, acting on CH-OH group of donors"/>
    <property type="evidence" value="ECO:0007669"/>
    <property type="project" value="InterPro"/>
</dbReference>
<keyword evidence="4 7" id="KW-0274">FAD</keyword>
<reference evidence="11 12" key="1">
    <citation type="journal article" date="2012" name="PLoS Pathog.">
        <title>Diverse lifestyles and strategies of plant pathogenesis encoded in the genomes of eighteen Dothideomycetes fungi.</title>
        <authorList>
            <person name="Ohm R.A."/>
            <person name="Feau N."/>
            <person name="Henrissat B."/>
            <person name="Schoch C.L."/>
            <person name="Horwitz B.A."/>
            <person name="Barry K.W."/>
            <person name="Condon B.J."/>
            <person name="Copeland A.C."/>
            <person name="Dhillon B."/>
            <person name="Glaser F."/>
            <person name="Hesse C.N."/>
            <person name="Kosti I."/>
            <person name="LaButti K."/>
            <person name="Lindquist E.A."/>
            <person name="Lucas S."/>
            <person name="Salamov A.A."/>
            <person name="Bradshaw R.E."/>
            <person name="Ciuffetti L."/>
            <person name="Hamelin R.C."/>
            <person name="Kema G.H.J."/>
            <person name="Lawrence C."/>
            <person name="Scott J.A."/>
            <person name="Spatafora J.W."/>
            <person name="Turgeon B.G."/>
            <person name="de Wit P.J.G.M."/>
            <person name="Zhong S."/>
            <person name="Goodwin S.B."/>
            <person name="Grigoriev I.V."/>
        </authorList>
    </citation>
    <scope>NUCLEOTIDE SEQUENCE [LARGE SCALE GENOMIC DNA]</scope>
    <source>
        <strain evidence="11 12">CIRAD86</strain>
    </source>
</reference>
<dbReference type="PANTHER" id="PTHR11552:SF201">
    <property type="entry name" value="GLUCOSE-METHANOL-CHOLINE OXIDOREDUCTASE N-TERMINAL DOMAIN-CONTAINING PROTEIN"/>
    <property type="match status" value="1"/>
</dbReference>
<evidence type="ECO:0000256" key="5">
    <source>
        <dbReference type="ARBA" id="ARBA00023002"/>
    </source>
</evidence>
<gene>
    <name evidence="11" type="ORF">MYCFIDRAFT_47386</name>
</gene>
<organism evidence="11 12">
    <name type="scientific">Pseudocercospora fijiensis (strain CIRAD86)</name>
    <name type="common">Black leaf streak disease fungus</name>
    <name type="synonym">Mycosphaerella fijiensis</name>
    <dbReference type="NCBI Taxonomy" id="383855"/>
    <lineage>
        <taxon>Eukaryota</taxon>
        <taxon>Fungi</taxon>
        <taxon>Dikarya</taxon>
        <taxon>Ascomycota</taxon>
        <taxon>Pezizomycotina</taxon>
        <taxon>Dothideomycetes</taxon>
        <taxon>Dothideomycetidae</taxon>
        <taxon>Mycosphaerellales</taxon>
        <taxon>Mycosphaerellaceae</taxon>
        <taxon>Pseudocercospora</taxon>
    </lineage>
</organism>
<dbReference type="Gene3D" id="3.30.560.10">
    <property type="entry name" value="Glucose Oxidase, domain 3"/>
    <property type="match status" value="1"/>
</dbReference>
<keyword evidence="12" id="KW-1185">Reference proteome</keyword>
<dbReference type="Pfam" id="PF00732">
    <property type="entry name" value="GMC_oxred_N"/>
    <property type="match status" value="1"/>
</dbReference>
<accession>M2YM20</accession>
<dbReference type="eggNOG" id="KOG1238">
    <property type="taxonomic scope" value="Eukaryota"/>
</dbReference>
<proteinExistence type="inferred from homology"/>
<feature type="domain" description="Glucose-methanol-choline oxidoreductase N-terminal" evidence="10">
    <location>
        <begin position="284"/>
        <end position="298"/>
    </location>
</feature>
<dbReference type="OrthoDB" id="269227at2759"/>
<dbReference type="RefSeq" id="XP_007930567.1">
    <property type="nucleotide sequence ID" value="XM_007932376.1"/>
</dbReference>
<evidence type="ECO:0000259" key="10">
    <source>
        <dbReference type="PROSITE" id="PS00624"/>
    </source>
</evidence>
<dbReference type="InterPro" id="IPR007867">
    <property type="entry name" value="GMC_OxRtase_C"/>
</dbReference>
<dbReference type="InterPro" id="IPR012132">
    <property type="entry name" value="GMC_OxRdtase"/>
</dbReference>
<name>M2YM20_PSEFD</name>
<dbReference type="VEuPathDB" id="FungiDB:MYCFIDRAFT_47386"/>
<dbReference type="GeneID" id="19339772"/>
<evidence type="ECO:0000313" key="11">
    <source>
        <dbReference type="EMBL" id="EME78760.1"/>
    </source>
</evidence>
<feature type="domain" description="Glucose-methanol-choline oxidoreductase N-terminal" evidence="9">
    <location>
        <begin position="94"/>
        <end position="117"/>
    </location>
</feature>
<dbReference type="KEGG" id="pfj:MYCFIDRAFT_47386"/>
<evidence type="ECO:0000256" key="7">
    <source>
        <dbReference type="PIRSR" id="PIRSR000137-2"/>
    </source>
</evidence>
<dbReference type="AlphaFoldDB" id="M2YM20"/>
<dbReference type="EMBL" id="KB446563">
    <property type="protein sequence ID" value="EME78760.1"/>
    <property type="molecule type" value="Genomic_DNA"/>
</dbReference>
<evidence type="ECO:0000259" key="9">
    <source>
        <dbReference type="PROSITE" id="PS00623"/>
    </source>
</evidence>
<dbReference type="SUPFAM" id="SSF51905">
    <property type="entry name" value="FAD/NAD(P)-binding domain"/>
    <property type="match status" value="1"/>
</dbReference>
<comment type="cofactor">
    <cofactor evidence="1 7">
        <name>FAD</name>
        <dbReference type="ChEBI" id="CHEBI:57692"/>
    </cofactor>
</comment>
<sequence length="597" mass="65743">MTQDDTNLDAFKSQHYDYLIIGGGTAGLVMAARLSENRTFNIGVLEAGYDIPENTPAVSVPGNFGDGIGTEYDWKFSTAPQKQLNNRKLPWPRGKALGGSSALNFMTWNRPSRDDLDAWERLGCEGWGWEGMLPFYKKSEHFIEPSPQTKARYKQYFDAKVHGKNGPVKISFCKEYSEAHELWHETMNNLGVETNEKPMSGSNIGAWTSCSAVDPETVTREYAASAYLKPARERENLSVLGGASVRKIVIESVEGEWVAKGVEFEYSGSYHTVLASREVILSAGSVNSPQILELSGIGNAAILQNAGIECKVQNVNVGENLQDHLMTATIYEIDPSTLSPDDLRNDPEKATAAGHEYKTKRSGLRTRLTGSFAYIPLSTLVPSDKNILASLVSLATKPHSQTLAHRLTNPSSKHGYIEYIFDVGNWNPLTPVSPGKKYATLLQILQYAFSRGNIHINPAAPSEHPVIDPQYFENEGHIDLEILMRGAEFGEKILETEPLKRFVRGRVFPPKNVTTEEWKEWVLGNVTTDWHPVGTCAMGKDVGSGGVVDSRLRVFGVRGLRVVDASVMPLQISAHLQATVYAIGEKAARMVLEDAGA</sequence>
<dbReference type="SUPFAM" id="SSF54373">
    <property type="entry name" value="FAD-linked reductases, C-terminal domain"/>
    <property type="match status" value="1"/>
</dbReference>
<evidence type="ECO:0000313" key="12">
    <source>
        <dbReference type="Proteomes" id="UP000016932"/>
    </source>
</evidence>
<evidence type="ECO:0000256" key="8">
    <source>
        <dbReference type="RuleBase" id="RU003968"/>
    </source>
</evidence>
<evidence type="ECO:0000256" key="4">
    <source>
        <dbReference type="ARBA" id="ARBA00022827"/>
    </source>
</evidence>
<evidence type="ECO:0000256" key="6">
    <source>
        <dbReference type="PIRSR" id="PIRSR000137-1"/>
    </source>
</evidence>
<feature type="active site" description="Proton donor" evidence="6">
    <location>
        <position position="531"/>
    </location>
</feature>
<dbReference type="PANTHER" id="PTHR11552">
    <property type="entry name" value="GLUCOSE-METHANOL-CHOLINE GMC OXIDOREDUCTASE"/>
    <property type="match status" value="1"/>
</dbReference>
<dbReference type="PROSITE" id="PS00624">
    <property type="entry name" value="GMC_OXRED_2"/>
    <property type="match status" value="1"/>
</dbReference>